<keyword evidence="2" id="KW-0489">Methyltransferase</keyword>
<dbReference type="Pfam" id="PF13679">
    <property type="entry name" value="Methyltransf_32"/>
    <property type="match status" value="1"/>
</dbReference>
<dbReference type="AlphaFoldDB" id="A0AAW4J756"/>
<keyword evidence="2" id="KW-0808">Transferase</keyword>
<gene>
    <name evidence="2" type="ORF">J5N55_12060</name>
</gene>
<dbReference type="Proteomes" id="UP000670925">
    <property type="component" value="Unassembled WGS sequence"/>
</dbReference>
<dbReference type="InterPro" id="IPR029063">
    <property type="entry name" value="SAM-dependent_MTases_sf"/>
</dbReference>
<organism evidence="2 3">
    <name type="scientific">Acinetobacter haemolyticus</name>
    <dbReference type="NCBI Taxonomy" id="29430"/>
    <lineage>
        <taxon>Bacteria</taxon>
        <taxon>Pseudomonadati</taxon>
        <taxon>Pseudomonadota</taxon>
        <taxon>Gammaproteobacteria</taxon>
        <taxon>Moraxellales</taxon>
        <taxon>Moraxellaceae</taxon>
        <taxon>Acinetobacter</taxon>
    </lineage>
</organism>
<dbReference type="EMBL" id="JAGFOT010000012">
    <property type="protein sequence ID" value="MBO3658807.1"/>
    <property type="molecule type" value="Genomic_DNA"/>
</dbReference>
<dbReference type="GO" id="GO:0008168">
    <property type="term" value="F:methyltransferase activity"/>
    <property type="evidence" value="ECO:0007669"/>
    <property type="project" value="UniProtKB-KW"/>
</dbReference>
<feature type="domain" description="Methyltransferase" evidence="1">
    <location>
        <begin position="162"/>
        <end position="297"/>
    </location>
</feature>
<evidence type="ECO:0000313" key="2">
    <source>
        <dbReference type="EMBL" id="MBO3658807.1"/>
    </source>
</evidence>
<dbReference type="RefSeq" id="WP_208464558.1">
    <property type="nucleotide sequence ID" value="NZ_JAGFOT010000012.1"/>
</dbReference>
<dbReference type="GO" id="GO:0005737">
    <property type="term" value="C:cytoplasm"/>
    <property type="evidence" value="ECO:0007669"/>
    <property type="project" value="TreeGrafter"/>
</dbReference>
<name>A0AAW4J756_ACIHA</name>
<dbReference type="SUPFAM" id="SSF53335">
    <property type="entry name" value="S-adenosyl-L-methionine-dependent methyltransferases"/>
    <property type="match status" value="1"/>
</dbReference>
<evidence type="ECO:0000313" key="3">
    <source>
        <dbReference type="Proteomes" id="UP000670925"/>
    </source>
</evidence>
<dbReference type="PANTHER" id="PTHR13369:SF3">
    <property type="entry name" value="METHYLTRANSFERASE DOMAIN-CONTAINING PROTEIN"/>
    <property type="match status" value="1"/>
</dbReference>
<dbReference type="InterPro" id="IPR025714">
    <property type="entry name" value="Methyltranfer_dom"/>
</dbReference>
<dbReference type="GO" id="GO:0032259">
    <property type="term" value="P:methylation"/>
    <property type="evidence" value="ECO:0007669"/>
    <property type="project" value="UniProtKB-KW"/>
</dbReference>
<reference evidence="2" key="1">
    <citation type="submission" date="2021-03" db="EMBL/GenBank/DDBJ databases">
        <title>Acinetobacter spp. whole-genome sequenced from Terengganu.</title>
        <authorList>
            <person name="Mohd Rani F."/>
        </authorList>
    </citation>
    <scope>NUCLEOTIDE SEQUENCE</scope>
    <source>
        <strain evidence="2">AC1502</strain>
    </source>
</reference>
<evidence type="ECO:0000259" key="1">
    <source>
        <dbReference type="Pfam" id="PF13679"/>
    </source>
</evidence>
<comment type="caution">
    <text evidence="2">The sequence shown here is derived from an EMBL/GenBank/DDBJ whole genome shotgun (WGS) entry which is preliminary data.</text>
</comment>
<proteinExistence type="predicted"/>
<accession>A0AAW4J756</accession>
<protein>
    <submittedName>
        <fullName evidence="2">SAM-dependent methyltransferase</fullName>
    </submittedName>
</protein>
<dbReference type="CDD" id="cd02440">
    <property type="entry name" value="AdoMet_MTases"/>
    <property type="match status" value="1"/>
</dbReference>
<dbReference type="Gene3D" id="3.40.50.150">
    <property type="entry name" value="Vaccinia Virus protein VP39"/>
    <property type="match status" value="1"/>
</dbReference>
<sequence length="405" mass="46701">MFAPKFSFEQEQQFFLDIQQSIENKSFDRLILSQYKGEMTDLEKMTFRIIELQGQATLSCLYHHKTQDITKNYSMNEGIEKIAELLAQSKQANLFALDQEAQLKKNKKKAMLNVQKRQPLSMEIEQRQHNREKHRYVEQQSPFLKHLGITDEKGQVIPSMARKWKQINKFIEIFSNAYAQIDASQQELNIVDFGSGKGYLTFALYDYLQAQQKTPLITGVELRSNLVEFCQKVADDVGFNHLDFFEGDVRSYQPEKLDVMIALHACDIATDFAIHTGIRLNASMIMCAPCCHKELRPQLKSPEVLQPMLQFGIHAGQQAEMLTDTLRALLLKAYGYETKVFEFVSLEHTSKNKMILATKRKDIQQPDAKILQQIQALKTMYGIQKQSLELLLKDQMPIENVGCKC</sequence>
<dbReference type="PANTHER" id="PTHR13369">
    <property type="match status" value="1"/>
</dbReference>